<dbReference type="InterPro" id="IPR001478">
    <property type="entry name" value="PDZ"/>
</dbReference>
<dbReference type="CDD" id="cd00160">
    <property type="entry name" value="RhoGEF"/>
    <property type="match status" value="1"/>
</dbReference>
<evidence type="ECO:0000256" key="4">
    <source>
        <dbReference type="ARBA" id="ARBA00022490"/>
    </source>
</evidence>
<feature type="compositionally biased region" description="Polar residues" evidence="14">
    <location>
        <begin position="321"/>
        <end position="334"/>
    </location>
</feature>
<dbReference type="Gene3D" id="2.30.29.30">
    <property type="entry name" value="Pleckstrin-homology domain (PH domain)/Phosphotyrosine-binding domain (PTB)"/>
    <property type="match status" value="1"/>
</dbReference>
<evidence type="ECO:0000256" key="13">
    <source>
        <dbReference type="SAM" id="Coils"/>
    </source>
</evidence>
<keyword evidence="7" id="KW-0007">Acetylation</keyword>
<dbReference type="PROSITE" id="PS50106">
    <property type="entry name" value="PDZ"/>
    <property type="match status" value="1"/>
</dbReference>
<dbReference type="SUPFAM" id="SSF50156">
    <property type="entry name" value="PDZ domain-like"/>
    <property type="match status" value="1"/>
</dbReference>
<feature type="compositionally biased region" description="Low complexity" evidence="14">
    <location>
        <begin position="1362"/>
        <end position="1377"/>
    </location>
</feature>
<dbReference type="SMART" id="SM00325">
    <property type="entry name" value="RhoGEF"/>
    <property type="match status" value="1"/>
</dbReference>
<keyword evidence="3" id="KW-0343">GTPase activation</keyword>
<keyword evidence="20" id="KW-1185">Reference proteome</keyword>
<dbReference type="GO" id="GO:0016020">
    <property type="term" value="C:membrane"/>
    <property type="evidence" value="ECO:0007669"/>
    <property type="project" value="UniProtKB-SubCell"/>
</dbReference>
<feature type="compositionally biased region" description="Basic and acidic residues" evidence="14">
    <location>
        <begin position="1324"/>
        <end position="1340"/>
    </location>
</feature>
<gene>
    <name evidence="19" type="primary">arhgef12b</name>
</gene>
<dbReference type="Pfam" id="PF17838">
    <property type="entry name" value="PH_16"/>
    <property type="match status" value="1"/>
</dbReference>
<feature type="domain" description="PDZ" evidence="18">
    <location>
        <begin position="64"/>
        <end position="141"/>
    </location>
</feature>
<dbReference type="Gene3D" id="2.30.42.10">
    <property type="match status" value="1"/>
</dbReference>
<dbReference type="PANTHER" id="PTHR45872:SF3">
    <property type="entry name" value="RHO GUANINE NUCLEOTIDE EXCHANGE FACTOR 12"/>
    <property type="match status" value="1"/>
</dbReference>
<dbReference type="PROSITE" id="PS50003">
    <property type="entry name" value="PH_DOMAIN"/>
    <property type="match status" value="1"/>
</dbReference>
<evidence type="ECO:0000256" key="14">
    <source>
        <dbReference type="SAM" id="MobiDB-lite"/>
    </source>
</evidence>
<dbReference type="Pfam" id="PF00621">
    <property type="entry name" value="RhoGEF"/>
    <property type="match status" value="1"/>
</dbReference>
<evidence type="ECO:0000256" key="3">
    <source>
        <dbReference type="ARBA" id="ARBA00022468"/>
    </source>
</evidence>
<keyword evidence="9" id="KW-0472">Membrane</keyword>
<dbReference type="Gene3D" id="1.10.167.10">
    <property type="entry name" value="Regulator of G-protein Signalling 4, domain 2"/>
    <property type="match status" value="1"/>
</dbReference>
<reference evidence="19" key="2">
    <citation type="submission" date="2025-09" db="UniProtKB">
        <authorList>
            <consortium name="Ensembl"/>
        </authorList>
    </citation>
    <scope>IDENTIFICATION</scope>
</reference>
<comment type="subcellular location">
    <subcellularLocation>
        <location evidence="2">Cytoplasm</location>
    </subcellularLocation>
    <subcellularLocation>
        <location evidence="1">Membrane</location>
    </subcellularLocation>
</comment>
<dbReference type="GO" id="GO:0007186">
    <property type="term" value="P:G protein-coupled receptor signaling pathway"/>
    <property type="evidence" value="ECO:0007669"/>
    <property type="project" value="TreeGrafter"/>
</dbReference>
<evidence type="ECO:0000313" key="19">
    <source>
        <dbReference type="Ensembl" id="ENSSTUP00000088232.1"/>
    </source>
</evidence>
<dbReference type="FunFam" id="1.10.167.10:FF:000008">
    <property type="entry name" value="rho guanine nucleotide exchange factor 12"/>
    <property type="match status" value="1"/>
</dbReference>
<feature type="compositionally biased region" description="Polar residues" evidence="14">
    <location>
        <begin position="283"/>
        <end position="302"/>
    </location>
</feature>
<dbReference type="Ensembl" id="ENSSTUT00000093886.1">
    <property type="protein sequence ID" value="ENSSTUP00000088232.1"/>
    <property type="gene ID" value="ENSSTUG00000038759.1"/>
</dbReference>
<dbReference type="SUPFAM" id="SSF50729">
    <property type="entry name" value="PH domain-like"/>
    <property type="match status" value="1"/>
</dbReference>
<feature type="compositionally biased region" description="Acidic residues" evidence="14">
    <location>
        <begin position="1246"/>
        <end position="1260"/>
    </location>
</feature>
<feature type="region of interest" description="Disordered" evidence="14">
    <location>
        <begin position="593"/>
        <end position="624"/>
    </location>
</feature>
<dbReference type="GO" id="GO:0005085">
    <property type="term" value="F:guanyl-nucleotide exchange factor activity"/>
    <property type="evidence" value="ECO:0007669"/>
    <property type="project" value="UniProtKB-KW"/>
</dbReference>
<feature type="region of interest" description="Disordered" evidence="14">
    <location>
        <begin position="746"/>
        <end position="789"/>
    </location>
</feature>
<evidence type="ECO:0000259" key="16">
    <source>
        <dbReference type="PROSITE" id="PS50003"/>
    </source>
</evidence>
<dbReference type="GO" id="GO:0005737">
    <property type="term" value="C:cytoplasm"/>
    <property type="evidence" value="ECO:0007669"/>
    <property type="project" value="UniProtKB-SubCell"/>
</dbReference>
<evidence type="ECO:0000256" key="8">
    <source>
        <dbReference type="ARBA" id="ARBA00023054"/>
    </source>
</evidence>
<feature type="region of interest" description="Disordered" evidence="14">
    <location>
        <begin position="249"/>
        <end position="338"/>
    </location>
</feature>
<evidence type="ECO:0000256" key="6">
    <source>
        <dbReference type="ARBA" id="ARBA00022658"/>
    </source>
</evidence>
<dbReference type="InterPro" id="IPR036305">
    <property type="entry name" value="RGS_sf"/>
</dbReference>
<comment type="function">
    <text evidence="10">May play a role in the regulation of RhoA GTPase by guanine nucleotide-binding alpha-12 (GNA12) and alpha-13 (GNA13). Acts as guanine nucleotide exchange factor (GEF) for RhoA GTPase and may act as GTPase-activating protein (GAP) for GNA12 and GNA13.</text>
</comment>
<feature type="signal peptide" evidence="15">
    <location>
        <begin position="1"/>
        <end position="23"/>
    </location>
</feature>
<feature type="domain" description="PH" evidence="16">
    <location>
        <begin position="1045"/>
        <end position="1158"/>
    </location>
</feature>
<evidence type="ECO:0000256" key="12">
    <source>
        <dbReference type="ARBA" id="ARBA00075151"/>
    </source>
</evidence>
<dbReference type="InterPro" id="IPR041020">
    <property type="entry name" value="PH_16"/>
</dbReference>
<dbReference type="InParanoid" id="A0A674CX00"/>
<keyword evidence="4" id="KW-0963">Cytoplasm</keyword>
<dbReference type="SMART" id="SM00228">
    <property type="entry name" value="PDZ"/>
    <property type="match status" value="1"/>
</dbReference>
<evidence type="ECO:0000256" key="10">
    <source>
        <dbReference type="ARBA" id="ARBA00054673"/>
    </source>
</evidence>
<dbReference type="InterPro" id="IPR001849">
    <property type="entry name" value="PH_domain"/>
</dbReference>
<feature type="region of interest" description="Disordered" evidence="14">
    <location>
        <begin position="662"/>
        <end position="718"/>
    </location>
</feature>
<feature type="compositionally biased region" description="Polar residues" evidence="14">
    <location>
        <begin position="249"/>
        <end position="263"/>
    </location>
</feature>
<dbReference type="SMART" id="SM00233">
    <property type="entry name" value="PH"/>
    <property type="match status" value="1"/>
</dbReference>
<feature type="compositionally biased region" description="Basic and acidic residues" evidence="14">
    <location>
        <begin position="594"/>
        <end position="604"/>
    </location>
</feature>
<feature type="compositionally biased region" description="Polar residues" evidence="14">
    <location>
        <begin position="177"/>
        <end position="186"/>
    </location>
</feature>
<accession>A0A674CX00</accession>
<evidence type="ECO:0000256" key="1">
    <source>
        <dbReference type="ARBA" id="ARBA00004370"/>
    </source>
</evidence>
<evidence type="ECO:0000256" key="2">
    <source>
        <dbReference type="ARBA" id="ARBA00004496"/>
    </source>
</evidence>
<sequence>MFFSPPNVLDFLVFCSVFSSVCPGCVFTLPCELCRAVLDVPVQRSGCVVAEGSPSEPCGLVQRCVIIQKDENGFGLTVSGDNPVFVQLVKEDGAAMRAGVQTGDRIIKVNGTLVTHSNHVEVVKLIKSGSYVALTVLGRPPGLAQISLSEGEGGDLSSFLSSPHSPGPTGGTGERCVTSSTSPQDHITSTLPLWEENNALHSQKVDILQKMLTKEQEDLQAMKEVYSRNPTAKLLKDIQEAKKHIPLLQSQLSKATGTPQDGSLSPMDGEVEEGGIEAADGEQTPSSRGESGSDGPWTNNAVFPSPLPENPCQRETPCHSPKTTPRESLNSCPSPDTEDTADLNCNFQSSVGSPFSRLNPQIIGAEDDYFDTEQEQINGQCSCFQSIELLKSRPAHLAAFLHHVVSQFDPAPLLCYLYADLYKQTNSKETRRIFMDFHTFFMDRAANLKVAVPESMASELERRRPELIPEEVHRPYIQLLQDTLLPDIQRNLEDFRQKRSMGLTLAEGELAKLDTERVRDRVSLERERSCAEHIISKIEDVLLTSQPTEEEKCTTMQYVILTYMKHLGVKVKEPRSLEPKRVRINFLPKIKKSTKTEKEGEEKVKKPRFPSILGPPRRPSRVDSASISKAMELNKHRGPQKQLSQPALSVFEHPEFSAGGIRARSQFSDPGSDAATHPLAYIASPPHSAPASQGSDLTGRDSDLGLTPSALPRLSTDGLHSGDTLDGMVHLTSTHFDFSPCTLDQLQEEERESDRAQEGGTPKPARRMDGLGCGDVPSEDDQGNEIECEQDPPNWQALVSREVLAGLTPQEIKRQEVINELFYTERAHLRMLKVLDNVFCQKLTRESILPPGDIKHIFTNLEEIVQLHVWITEQMTVIRKKNETSVIDLIGDDLLAWFSDDEEEKIKRAVGTFCSNQPFALELIKTRQKKDQRFTSFMQEAESNRLCRRLQLKDIIPVEMQRLTKYPLLLESIAKYTEDAEERDKVKRAGECCRTILNYVNQTVKEAENKQRLEDYQRRLDLSSLKQSENPMISEFKSLDLTKKKMVHEGPLSWKVNKDKTIELYTLLLEDILVLLQKQDERLVLKCHSKNLAGTADTKHIFSPIINLNTVLVRSVATDNKSFFVLSMSDNGAQIYELMAQTVSEQRTWQCLITQSAETMKTKTHIIPLLQTDVERDAVEIISTGMPKLNKDPERTSMGCTQSPEKDVISLPGLQPTPTSTNPFDGVKSDDEEEEDSPLPDRREEQEEEEEVEEVDEEEVEAFLDGELADRLPFLQERTRRGIAIGEEEPDDAFGMPPSRAEEALRTLAALRQVLLNHMTSRAEGSDKDKEKGKEKEQRKGRAPGGRLLRTTSLRGPEDNNSTSAPSSVAVPSTGSSENGASEKTEAGGEEGAPGSNELPSGDTGFFETSEDYGEPTGTFKAEKRQGIHPLGSYMVLEGYGASGESSTDNDGQAGGEGGGGGGAQWGPDIDLKKLLSSSSQTGGAGPNLSRQVMTHIRLLQANLQHLKEVETKYNELRQRLTETATDTEETKDNS</sequence>
<keyword evidence="15" id="KW-0732">Signal</keyword>
<evidence type="ECO:0000256" key="5">
    <source>
        <dbReference type="ARBA" id="ARBA00022553"/>
    </source>
</evidence>
<dbReference type="InterPro" id="IPR015212">
    <property type="entry name" value="RGS-like_dom"/>
</dbReference>
<proteinExistence type="predicted"/>
<dbReference type="PROSITE" id="PS50010">
    <property type="entry name" value="DH_2"/>
    <property type="match status" value="1"/>
</dbReference>
<evidence type="ECO:0000256" key="7">
    <source>
        <dbReference type="ARBA" id="ARBA00022990"/>
    </source>
</evidence>
<name>A0A674CX00_SALTR</name>
<feature type="region of interest" description="Disordered" evidence="14">
    <location>
        <begin position="1316"/>
        <end position="1490"/>
    </location>
</feature>
<dbReference type="GeneTree" id="ENSGT00940000157662"/>
<dbReference type="SUPFAM" id="SSF48065">
    <property type="entry name" value="DBL homology domain (DH-domain)"/>
    <property type="match status" value="1"/>
</dbReference>
<dbReference type="InterPro" id="IPR044926">
    <property type="entry name" value="RGS_subdomain_2"/>
</dbReference>
<dbReference type="GO" id="GO:0001664">
    <property type="term" value="F:G protein-coupled receptor binding"/>
    <property type="evidence" value="ECO:0007669"/>
    <property type="project" value="TreeGrafter"/>
</dbReference>
<organism evidence="19 20">
    <name type="scientific">Salmo trutta</name>
    <name type="common">Brown trout</name>
    <dbReference type="NCBI Taxonomy" id="8032"/>
    <lineage>
        <taxon>Eukaryota</taxon>
        <taxon>Metazoa</taxon>
        <taxon>Chordata</taxon>
        <taxon>Craniata</taxon>
        <taxon>Vertebrata</taxon>
        <taxon>Euteleostomi</taxon>
        <taxon>Actinopterygii</taxon>
        <taxon>Neopterygii</taxon>
        <taxon>Teleostei</taxon>
        <taxon>Protacanthopterygii</taxon>
        <taxon>Salmoniformes</taxon>
        <taxon>Salmonidae</taxon>
        <taxon>Salmoninae</taxon>
        <taxon>Salmo</taxon>
    </lineage>
</organism>
<evidence type="ECO:0000256" key="11">
    <source>
        <dbReference type="ARBA" id="ARBA00074302"/>
    </source>
</evidence>
<feature type="region of interest" description="Disordered" evidence="14">
    <location>
        <begin position="1184"/>
        <end position="1260"/>
    </location>
</feature>
<dbReference type="FunFam" id="2.30.29.30:FF:000072">
    <property type="entry name" value="Rho guanine nucleotide exchange factor 1"/>
    <property type="match status" value="1"/>
</dbReference>
<feature type="compositionally biased region" description="Low complexity" evidence="14">
    <location>
        <begin position="154"/>
        <end position="164"/>
    </location>
</feature>
<feature type="compositionally biased region" description="Gly residues" evidence="14">
    <location>
        <begin position="1453"/>
        <end position="1465"/>
    </location>
</feature>
<feature type="coiled-coil region" evidence="13">
    <location>
        <begin position="1500"/>
        <end position="1527"/>
    </location>
</feature>
<dbReference type="PANTHER" id="PTHR45872">
    <property type="entry name" value="RHO GUANINE NUCLEOTIDE EXCHANGE FACTOR 2, ISOFORM D"/>
    <property type="match status" value="1"/>
</dbReference>
<evidence type="ECO:0000256" key="15">
    <source>
        <dbReference type="SAM" id="SignalP"/>
    </source>
</evidence>
<dbReference type="CDD" id="cd23069">
    <property type="entry name" value="PDZ_ARHGEF11-12-like"/>
    <property type="match status" value="1"/>
</dbReference>
<evidence type="ECO:0000313" key="20">
    <source>
        <dbReference type="Proteomes" id="UP000472277"/>
    </source>
</evidence>
<dbReference type="InterPro" id="IPR035899">
    <property type="entry name" value="DBL_dom_sf"/>
</dbReference>
<feature type="region of interest" description="Disordered" evidence="14">
    <location>
        <begin position="154"/>
        <end position="186"/>
    </location>
</feature>
<dbReference type="GO" id="GO:0005096">
    <property type="term" value="F:GTPase activator activity"/>
    <property type="evidence" value="ECO:0007669"/>
    <property type="project" value="UniProtKB-KW"/>
</dbReference>
<dbReference type="FunFam" id="2.30.42.10:FF:000033">
    <property type="entry name" value="Rho guanine nucleotide exchange factor (GEF) 11"/>
    <property type="match status" value="1"/>
</dbReference>
<feature type="chain" id="PRO_5025446472" description="Rho guanine nucleotide exchange factor 12" evidence="15">
    <location>
        <begin position="24"/>
        <end position="1535"/>
    </location>
</feature>
<dbReference type="Pfam" id="PF09128">
    <property type="entry name" value="RGS-like"/>
    <property type="match status" value="1"/>
</dbReference>
<keyword evidence="5" id="KW-0597">Phosphoprotein</keyword>
<dbReference type="Proteomes" id="UP000472277">
    <property type="component" value="Chromosome 19"/>
</dbReference>
<evidence type="ECO:0000259" key="17">
    <source>
        <dbReference type="PROSITE" id="PS50010"/>
    </source>
</evidence>
<feature type="region of interest" description="Disordered" evidence="14">
    <location>
        <begin position="1282"/>
        <end position="1301"/>
    </location>
</feature>
<dbReference type="FunFam" id="1.20.900.10:FF:000006">
    <property type="entry name" value="Rho guanine nucleotide exchange factor (GEF) 11"/>
    <property type="match status" value="1"/>
</dbReference>
<evidence type="ECO:0000259" key="18">
    <source>
        <dbReference type="PROSITE" id="PS50106"/>
    </source>
</evidence>
<dbReference type="Gene3D" id="1.20.900.10">
    <property type="entry name" value="Dbl homology (DH) domain"/>
    <property type="match status" value="1"/>
</dbReference>
<dbReference type="SUPFAM" id="SSF48097">
    <property type="entry name" value="Regulator of G-protein signaling, RGS"/>
    <property type="match status" value="1"/>
</dbReference>
<dbReference type="InterPro" id="IPR036034">
    <property type="entry name" value="PDZ_sf"/>
</dbReference>
<dbReference type="Pfam" id="PF00595">
    <property type="entry name" value="PDZ"/>
    <property type="match status" value="1"/>
</dbReference>
<feature type="domain" description="DH" evidence="17">
    <location>
        <begin position="813"/>
        <end position="1003"/>
    </location>
</feature>
<keyword evidence="8 13" id="KW-0175">Coiled coil</keyword>
<reference evidence="19" key="1">
    <citation type="submission" date="2025-08" db="UniProtKB">
        <authorList>
            <consortium name="Ensembl"/>
        </authorList>
    </citation>
    <scope>IDENTIFICATION</scope>
</reference>
<keyword evidence="6" id="KW-0344">Guanine-nucleotide releasing factor</keyword>
<feature type="compositionally biased region" description="Acidic residues" evidence="14">
    <location>
        <begin position="777"/>
        <end position="789"/>
    </location>
</feature>
<dbReference type="InterPro" id="IPR000219">
    <property type="entry name" value="DH_dom"/>
</dbReference>
<evidence type="ECO:0000256" key="9">
    <source>
        <dbReference type="ARBA" id="ARBA00023136"/>
    </source>
</evidence>
<dbReference type="InterPro" id="IPR011993">
    <property type="entry name" value="PH-like_dom_sf"/>
</dbReference>
<protein>
    <recommendedName>
        <fullName evidence="11">Rho guanine nucleotide exchange factor 12</fullName>
    </recommendedName>
    <alternativeName>
        <fullName evidence="12">Leukemia-associated RhoGEF</fullName>
    </alternativeName>
</protein>